<dbReference type="Proteomes" id="UP001597032">
    <property type="component" value="Unassembled WGS sequence"/>
</dbReference>
<organism evidence="1 2">
    <name type="scientific">Lutibacter aestuarii</name>
    <dbReference type="NCBI Taxonomy" id="861111"/>
    <lineage>
        <taxon>Bacteria</taxon>
        <taxon>Pseudomonadati</taxon>
        <taxon>Bacteroidota</taxon>
        <taxon>Flavobacteriia</taxon>
        <taxon>Flavobacteriales</taxon>
        <taxon>Flavobacteriaceae</taxon>
        <taxon>Lutibacter</taxon>
    </lineage>
</organism>
<accession>A0ABW2Z3D3</accession>
<protein>
    <submittedName>
        <fullName evidence="1">Uncharacterized protein</fullName>
    </submittedName>
</protein>
<reference evidence="2" key="1">
    <citation type="journal article" date="2019" name="Int. J. Syst. Evol. Microbiol.">
        <title>The Global Catalogue of Microorganisms (GCM) 10K type strain sequencing project: providing services to taxonomists for standard genome sequencing and annotation.</title>
        <authorList>
            <consortium name="The Broad Institute Genomics Platform"/>
            <consortium name="The Broad Institute Genome Sequencing Center for Infectious Disease"/>
            <person name="Wu L."/>
            <person name="Ma J."/>
        </authorList>
    </citation>
    <scope>NUCLEOTIDE SEQUENCE [LARGE SCALE GENOMIC DNA]</scope>
    <source>
        <strain evidence="2">CCUG 60022</strain>
    </source>
</reference>
<keyword evidence="2" id="KW-1185">Reference proteome</keyword>
<evidence type="ECO:0000313" key="2">
    <source>
        <dbReference type="Proteomes" id="UP001597032"/>
    </source>
</evidence>
<gene>
    <name evidence="1" type="ORF">ACFQZW_04480</name>
</gene>
<name>A0ABW2Z3D3_9FLAO</name>
<proteinExistence type="predicted"/>
<dbReference type="RefSeq" id="WP_298265181.1">
    <property type="nucleotide sequence ID" value="NZ_JBHTIC010000005.1"/>
</dbReference>
<dbReference type="EMBL" id="JBHTIC010000005">
    <property type="protein sequence ID" value="MFD0761327.1"/>
    <property type="molecule type" value="Genomic_DNA"/>
</dbReference>
<comment type="caution">
    <text evidence="1">The sequence shown here is derived from an EMBL/GenBank/DDBJ whole genome shotgun (WGS) entry which is preliminary data.</text>
</comment>
<evidence type="ECO:0000313" key="1">
    <source>
        <dbReference type="EMBL" id="MFD0761327.1"/>
    </source>
</evidence>
<sequence>MEGQRFKKRKKPNYKRGMLLVVLLIIILYLWFNAESIITNLFEAK</sequence>